<organism evidence="1 2">
    <name type="scientific">Dendrolimus kikuchii</name>
    <dbReference type="NCBI Taxonomy" id="765133"/>
    <lineage>
        <taxon>Eukaryota</taxon>
        <taxon>Metazoa</taxon>
        <taxon>Ecdysozoa</taxon>
        <taxon>Arthropoda</taxon>
        <taxon>Hexapoda</taxon>
        <taxon>Insecta</taxon>
        <taxon>Pterygota</taxon>
        <taxon>Neoptera</taxon>
        <taxon>Endopterygota</taxon>
        <taxon>Lepidoptera</taxon>
        <taxon>Glossata</taxon>
        <taxon>Ditrysia</taxon>
        <taxon>Bombycoidea</taxon>
        <taxon>Lasiocampidae</taxon>
        <taxon>Dendrolimus</taxon>
    </lineage>
</organism>
<dbReference type="EMBL" id="CM034388">
    <property type="protein sequence ID" value="KAJ0183509.1"/>
    <property type="molecule type" value="Genomic_DNA"/>
</dbReference>
<protein>
    <submittedName>
        <fullName evidence="1">Uncharacterized protein</fullName>
    </submittedName>
</protein>
<evidence type="ECO:0000313" key="2">
    <source>
        <dbReference type="Proteomes" id="UP000824533"/>
    </source>
</evidence>
<proteinExistence type="predicted"/>
<accession>A0ACC1DHR7</accession>
<keyword evidence="2" id="KW-1185">Reference proteome</keyword>
<comment type="caution">
    <text evidence="1">The sequence shown here is derived from an EMBL/GenBank/DDBJ whole genome shotgun (WGS) entry which is preliminary data.</text>
</comment>
<evidence type="ECO:0000313" key="1">
    <source>
        <dbReference type="EMBL" id="KAJ0183509.1"/>
    </source>
</evidence>
<name>A0ACC1DHR7_9NEOP</name>
<gene>
    <name evidence="1" type="ORF">K1T71_001485</name>
</gene>
<reference evidence="1 2" key="1">
    <citation type="journal article" date="2021" name="Front. Genet.">
        <title>Chromosome-Level Genome Assembly Reveals Significant Gene Expansion in the Toll and IMD Signaling Pathways of Dendrolimus kikuchii.</title>
        <authorList>
            <person name="Zhou J."/>
            <person name="Wu P."/>
            <person name="Xiong Z."/>
            <person name="Liu N."/>
            <person name="Zhao N."/>
            <person name="Ji M."/>
            <person name="Qiu Y."/>
            <person name="Yang B."/>
        </authorList>
    </citation>
    <scope>NUCLEOTIDE SEQUENCE [LARGE SCALE GENOMIC DNA]</scope>
    <source>
        <strain evidence="1">Ann1</strain>
    </source>
</reference>
<dbReference type="Proteomes" id="UP000824533">
    <property type="component" value="Linkage Group LG02"/>
</dbReference>
<sequence>MSRFLGLVDYIGDKDVVCHGDDLGYLFASRIVESMNSELDINSETFKMIDAVTKLWVNFAKYGNPTPDSSFGVVWSPYTLEDQAYLNIGKELDTKNIPDKEEKLFWESLFKQYSPRWTV</sequence>